<dbReference type="PANTHER" id="PTHR10199">
    <property type="entry name" value="THROMBOSPONDIN"/>
    <property type="match status" value="1"/>
</dbReference>
<name>A0A1I1Z5S7_9BACT</name>
<feature type="compositionally biased region" description="Low complexity" evidence="3">
    <location>
        <begin position="1350"/>
        <end position="1370"/>
    </location>
</feature>
<evidence type="ECO:0000256" key="3">
    <source>
        <dbReference type="SAM" id="MobiDB-lite"/>
    </source>
</evidence>
<dbReference type="GO" id="GO:0005509">
    <property type="term" value="F:calcium ion binding"/>
    <property type="evidence" value="ECO:0007669"/>
    <property type="project" value="InterPro"/>
</dbReference>
<dbReference type="GO" id="GO:0007155">
    <property type="term" value="P:cell adhesion"/>
    <property type="evidence" value="ECO:0007669"/>
    <property type="project" value="InterPro"/>
</dbReference>
<protein>
    <submittedName>
        <fullName evidence="4">Thrombospondin type 3 repeat-containing protein</fullName>
    </submittedName>
</protein>
<dbReference type="Proteomes" id="UP000199400">
    <property type="component" value="Unassembled WGS sequence"/>
</dbReference>
<accession>A0A1I1Z5S7</accession>
<organism evidence="4 5">
    <name type="scientific">Nannocystis exedens</name>
    <dbReference type="NCBI Taxonomy" id="54"/>
    <lineage>
        <taxon>Bacteria</taxon>
        <taxon>Pseudomonadati</taxon>
        <taxon>Myxococcota</taxon>
        <taxon>Polyangia</taxon>
        <taxon>Nannocystales</taxon>
        <taxon>Nannocystaceae</taxon>
        <taxon>Nannocystis</taxon>
    </lineage>
</organism>
<proteinExistence type="predicted"/>
<gene>
    <name evidence="4" type="ORF">SAMN02745121_03640</name>
</gene>
<dbReference type="PANTHER" id="PTHR10199:SF100">
    <property type="entry name" value="THROMBOSPONDIN, ISOFORM A"/>
    <property type="match status" value="1"/>
</dbReference>
<keyword evidence="2" id="KW-0106">Calcium</keyword>
<dbReference type="InterPro" id="IPR003367">
    <property type="entry name" value="Thrombospondin_3-like_rpt"/>
</dbReference>
<evidence type="ECO:0000256" key="2">
    <source>
        <dbReference type="ARBA" id="ARBA00022837"/>
    </source>
</evidence>
<dbReference type="Pfam" id="PF02412">
    <property type="entry name" value="TSP_3"/>
    <property type="match status" value="1"/>
</dbReference>
<sequence>MRNNLLRSNPRLSRPIHRGDAGSGAWALAALALFGASTALGGCVSDPDCGVCDPENLILETVAGVNYAGKVVKLLGPECEGPECPAEITKGNYFVEKVIPCLETEEAMEAPRGAQEWCKVSPLIVTDGLQFIFNNLLDPQSVELVRKSPVNPQLFEVYDWKTRIVHLEGPITRYNGDYRPGSQTQPDQITRLVNLSCIDNLNEQGKQFDHNSVADNTCDGLFVDPETKKTIPLKMRTGEEVKTYTGETDARRASQSCTTPQDGVDTCCDACDYELAVNVAKYGLTKKVSEEQEASRDLFASPNAGSAIKCDLMGDKFAQCRDFIPYVNRSEEVRKYSYMWGEEKGTFRVPLHDKLRETHPDLRPAGVEQANVPCETDEDCAAKPYPNLPGMNCVGTKGGVACSGNDPECQDKVCRAEWFVECRAESTTTGADGYCVDKRWNGTGVAACFETQKPYPICLDESCSATQSESAANAKGRRFAFADADLSNTISALEGCRAELSGGELPEVCDPYFQSGVEPTPRYDRKETLPSIARNCVCEDKPAAGCADLVDSLCRDEEGKIRKDKEGQYALKFVSKNGGVIYDPAIKGVLFLPADLGAVPRSFAETCSAGRSKGAGALNIKDGWRGNDNGFFENYENFDRAMCSSSTYKIVFNDETSKDDDGNILQYIRDKVGNTLRGKATYVIHTPDFHVIPGSGFPTNNLRIGACDDFELRFSNKYDMSPSNLEKLQIVELGGTDEEPVEGKVIAGGPGCAKTAEDLEAGNGSVPCLSVNVRDQEIGSVRVEIDAKEFGAILQPNTGDNPVRYRFKVPGLMLAEGEDVYEAMKNRPADYAAAFWDACGMPLVLSMPKVDAEGNVTKSGKASKPDFWYDFEIDSPKCKEDEDLDGFPFSCDNAPEVFNPNQDNVDGDEAGDDVDLCPTVPTMNTQADTDKDGIGNECDFCTRPVDTYNKNAGMVSEKMKIRNIPDQSDFDRDGIGDVCDNCITVPNCGDFGDGPSLTPAKIGDPVPFQNDSQCQVDNDGLAFIGDACAEAGLTAMGGQGAAGPVGFGIEDDFDQDGVPNGDDKCPRQRVKACTVDADCGGEDVTCNAGFCSNHSDFDGDDVGDICDTCPYDQNPQQVQMGMSEENDADGDFVGFNCETNNECYETPDARPIAFYDKVAPSGMCCTTVFKADTLDAPRLMPDGMPLERDEVERLMMEYQAAREAWSMAMDGSEPPKPPLFVPLKADCGGEGPDKCRQLPPKVLSTRGVVNLPEGCAEAGQPLTLDSPGINRDANELYKFMCTLPQRDQDFDGIGDSCDLCPFAFDPDNTLYKDVNNKVWPNFGQYCSGVWAVDVAPRLLSQCGDQSEDVGMTGTDTMMSTGGETTTTTGG</sequence>
<dbReference type="Gene3D" id="4.10.1080.10">
    <property type="entry name" value="TSP type-3 repeat"/>
    <property type="match status" value="2"/>
</dbReference>
<dbReference type="InterPro" id="IPR028974">
    <property type="entry name" value="TSP_type-3_rpt"/>
</dbReference>
<reference evidence="5" key="1">
    <citation type="submission" date="2016-10" db="EMBL/GenBank/DDBJ databases">
        <authorList>
            <person name="Varghese N."/>
            <person name="Submissions S."/>
        </authorList>
    </citation>
    <scope>NUCLEOTIDE SEQUENCE [LARGE SCALE GENOMIC DNA]</scope>
    <source>
        <strain evidence="5">ATCC 25963</strain>
    </source>
</reference>
<evidence type="ECO:0000313" key="5">
    <source>
        <dbReference type="Proteomes" id="UP000199400"/>
    </source>
</evidence>
<feature type="region of interest" description="Disordered" evidence="3">
    <location>
        <begin position="1349"/>
        <end position="1370"/>
    </location>
</feature>
<dbReference type="STRING" id="54.SAMN02745121_03640"/>
<evidence type="ECO:0000313" key="4">
    <source>
        <dbReference type="EMBL" id="SFE26922.1"/>
    </source>
</evidence>
<evidence type="ECO:0000256" key="1">
    <source>
        <dbReference type="ARBA" id="ARBA00022729"/>
    </source>
</evidence>
<keyword evidence="1" id="KW-0732">Signal</keyword>
<keyword evidence="5" id="KW-1185">Reference proteome</keyword>
<dbReference type="EMBL" id="FOMX01000011">
    <property type="protein sequence ID" value="SFE26922.1"/>
    <property type="molecule type" value="Genomic_DNA"/>
</dbReference>